<proteinExistence type="inferred from homology"/>
<protein>
    <submittedName>
        <fullName evidence="4">Isochorismatase family protein</fullName>
    </submittedName>
</protein>
<dbReference type="Gene3D" id="3.40.50.850">
    <property type="entry name" value="Isochorismatase-like"/>
    <property type="match status" value="1"/>
</dbReference>
<name>A0ABX1XGV4_9BACL</name>
<accession>A0ABX1XGV4</accession>
<comment type="similarity">
    <text evidence="1">Belongs to the isochorismatase family.</text>
</comment>
<dbReference type="EMBL" id="WHNY01000074">
    <property type="protein sequence ID" value="NOU67698.1"/>
    <property type="molecule type" value="Genomic_DNA"/>
</dbReference>
<keyword evidence="2" id="KW-0378">Hydrolase</keyword>
<evidence type="ECO:0000259" key="3">
    <source>
        <dbReference type="Pfam" id="PF00857"/>
    </source>
</evidence>
<dbReference type="PANTHER" id="PTHR43540:SF6">
    <property type="entry name" value="ISOCHORISMATASE-LIKE DOMAIN-CONTAINING PROTEIN"/>
    <property type="match status" value="1"/>
</dbReference>
<keyword evidence="5" id="KW-1185">Reference proteome</keyword>
<evidence type="ECO:0000256" key="2">
    <source>
        <dbReference type="ARBA" id="ARBA00022801"/>
    </source>
</evidence>
<dbReference type="Proteomes" id="UP000653578">
    <property type="component" value="Unassembled WGS sequence"/>
</dbReference>
<evidence type="ECO:0000313" key="5">
    <source>
        <dbReference type="Proteomes" id="UP000653578"/>
    </source>
</evidence>
<dbReference type="Pfam" id="PF00857">
    <property type="entry name" value="Isochorismatase"/>
    <property type="match status" value="1"/>
</dbReference>
<dbReference type="PANTHER" id="PTHR43540">
    <property type="entry name" value="PEROXYUREIDOACRYLATE/UREIDOACRYLATE AMIDOHYDROLASE-RELATED"/>
    <property type="match status" value="1"/>
</dbReference>
<evidence type="ECO:0000256" key="1">
    <source>
        <dbReference type="ARBA" id="ARBA00006336"/>
    </source>
</evidence>
<evidence type="ECO:0000313" key="4">
    <source>
        <dbReference type="EMBL" id="NOU67698.1"/>
    </source>
</evidence>
<dbReference type="SUPFAM" id="SSF52499">
    <property type="entry name" value="Isochorismatase-like hydrolases"/>
    <property type="match status" value="1"/>
</dbReference>
<gene>
    <name evidence="4" type="ORF">GC096_27105</name>
</gene>
<comment type="caution">
    <text evidence="4">The sequence shown here is derived from an EMBL/GenBank/DDBJ whole genome shotgun (WGS) entry which is preliminary data.</text>
</comment>
<dbReference type="InterPro" id="IPR000868">
    <property type="entry name" value="Isochorismatase-like_dom"/>
</dbReference>
<sequence>MNAIQRPEWALLIIDMENAFVDPTSPHCIKMAQESLPACRQVIDTCRTEKMPIFYIKRTYRDDGSDIEITRWEQWANTGRSMAPGSTGPKGADYCKEIQPQQGDYLLYKPRWSAFFQTSLDLILRRLGIRGVVIIGTTTPNCVRTTAYDANAYDYETVIISDATSSKTPEIQQANLEDLRGMGSRILTAAEFAEQGHAYELEHWVERIRQDKYENERIPEPIELHADGTSGWIDKW</sequence>
<dbReference type="CDD" id="cd00431">
    <property type="entry name" value="cysteine_hydrolases"/>
    <property type="match status" value="1"/>
</dbReference>
<reference evidence="4 5" key="1">
    <citation type="submission" date="2019-10" db="EMBL/GenBank/DDBJ databases">
        <title>Description of Paenibacillus humi sp. nov.</title>
        <authorList>
            <person name="Carlier A."/>
            <person name="Qi S."/>
        </authorList>
    </citation>
    <scope>NUCLEOTIDE SEQUENCE [LARGE SCALE GENOMIC DNA]</scope>
    <source>
        <strain evidence="4 5">LMG 31461</strain>
    </source>
</reference>
<organism evidence="4 5">
    <name type="scientific">Paenibacillus plantarum</name>
    <dbReference type="NCBI Taxonomy" id="2654975"/>
    <lineage>
        <taxon>Bacteria</taxon>
        <taxon>Bacillati</taxon>
        <taxon>Bacillota</taxon>
        <taxon>Bacilli</taxon>
        <taxon>Bacillales</taxon>
        <taxon>Paenibacillaceae</taxon>
        <taxon>Paenibacillus</taxon>
    </lineage>
</organism>
<dbReference type="InterPro" id="IPR036380">
    <property type="entry name" value="Isochorismatase-like_sf"/>
</dbReference>
<dbReference type="RefSeq" id="WP_171634596.1">
    <property type="nucleotide sequence ID" value="NZ_WHNY01000074.1"/>
</dbReference>
<feature type="domain" description="Isochorismatase-like" evidence="3">
    <location>
        <begin position="10"/>
        <end position="191"/>
    </location>
</feature>
<dbReference type="InterPro" id="IPR050272">
    <property type="entry name" value="Isochorismatase-like_hydrls"/>
</dbReference>